<dbReference type="SMART" id="SM01050">
    <property type="entry name" value="CactinC_cactus"/>
    <property type="match status" value="1"/>
</dbReference>
<evidence type="ECO:0000256" key="1">
    <source>
        <dbReference type="ARBA" id="ARBA00006895"/>
    </source>
</evidence>
<feature type="region of interest" description="Disordered" evidence="4">
    <location>
        <begin position="1"/>
        <end position="130"/>
    </location>
</feature>
<reference evidence="7" key="1">
    <citation type="submission" date="2014-08" db="EMBL/GenBank/DDBJ databases">
        <authorList>
            <person name="Sharma Rahul"/>
            <person name="Thines Marco"/>
        </authorList>
    </citation>
    <scope>NUCLEOTIDE SEQUENCE</scope>
</reference>
<dbReference type="InterPro" id="IPR019134">
    <property type="entry name" value="Cactin_C"/>
</dbReference>
<keyword evidence="3" id="KW-0175">Coiled coil</keyword>
<feature type="domain" description="Splicing factor cactin central" evidence="6">
    <location>
        <begin position="216"/>
        <end position="418"/>
    </location>
</feature>
<organism evidence="7">
    <name type="scientific">Phaffia rhodozyma</name>
    <name type="common">Yeast</name>
    <name type="synonym">Xanthophyllomyces dendrorhous</name>
    <dbReference type="NCBI Taxonomy" id="264483"/>
    <lineage>
        <taxon>Eukaryota</taxon>
        <taxon>Fungi</taxon>
        <taxon>Dikarya</taxon>
        <taxon>Basidiomycota</taxon>
        <taxon>Agaricomycotina</taxon>
        <taxon>Tremellomycetes</taxon>
        <taxon>Cystofilobasidiales</taxon>
        <taxon>Mrakiaceae</taxon>
        <taxon>Phaffia</taxon>
    </lineage>
</organism>
<dbReference type="PANTHER" id="PTHR21737:SF4">
    <property type="entry name" value="SPLICING FACTOR CACTIN"/>
    <property type="match status" value="1"/>
</dbReference>
<sequence>MPRSPSPAPRDRDRERDRDSRPSSSRKDRSRSRERSSRKYDDLDDRDRRTSSSHRDYHDDRRRDRDRDRDDETDRGREKSSKKRDRSRDREEKKDKKDKKRHRSRSKSPSAKSAKKEAKAAARREKEAEDARAIAELSMYTSTDNPFHDANLGTQFKWVKKAEKDKKAGISLEESSRRDAIRRVEAKEELERLNKRRAEREEEMQLREEEESRMARLAESAMMEDWINKEDDFHLEQARRRAGIRMKENRAKAIDFLAINLRFAQPYVEEEKHGLDKDDSGWGWDDAGLEMDIEEPYKIFDNLTLADTEELREDINMYLSLEKSPSNIEFWQSMLTVCTARLRELRSATLPEESRPNPAVEAEISNLLSGKSLVQLEQLEGSVQAKLSSGEPVDTDYWEGLLRSLQVWKARAKLHAMHEVVLQNRLEQLRLRQREDALKVQSDVAALVSSTQSRLAAGETEFGADLEDIEEETAEGNVEEVWDEEEMEIELVDPKKFSYEDRLIVVLEEDEVFKKLFAQRRQITSTKFVPRSARPNVNTGLDASASAADLQAEALYRAEAAKKLDEDEEIFNIEEGLGNVTSYTWQDKYRPRKPRYFNRVHTGFEWNKYNQTHYDSDNPPPKVVQGYKFNIFYPDLINNQEAPTYVIVRDKEEPEIATIIFKAGPPYEDIAFKIVNKEWEHSHKRFAPMRQRQRLIRKKGSGVHSIEVCYSFTSTSDETFTESDRLPPFTSRRSLPEFIFHRYTCVYHVIEHD</sequence>
<evidence type="ECO:0000256" key="3">
    <source>
        <dbReference type="SAM" id="Coils"/>
    </source>
</evidence>
<evidence type="ECO:0000259" key="5">
    <source>
        <dbReference type="Pfam" id="PF09732"/>
    </source>
</evidence>
<proteinExistence type="inferred from homology"/>
<evidence type="ECO:0000256" key="2">
    <source>
        <dbReference type="ARBA" id="ARBA00034534"/>
    </source>
</evidence>
<dbReference type="Pfam" id="PF09732">
    <property type="entry name" value="CactinC_cactus"/>
    <property type="match status" value="1"/>
</dbReference>
<dbReference type="AlphaFoldDB" id="A0A0F7SYR0"/>
<feature type="compositionally biased region" description="Basic and acidic residues" evidence="4">
    <location>
        <begin position="9"/>
        <end position="79"/>
    </location>
</feature>
<dbReference type="EMBL" id="LN483332">
    <property type="protein sequence ID" value="CED85428.1"/>
    <property type="molecule type" value="Genomic_DNA"/>
</dbReference>
<feature type="coiled-coil region" evidence="3">
    <location>
        <begin position="181"/>
        <end position="220"/>
    </location>
</feature>
<evidence type="ECO:0000313" key="7">
    <source>
        <dbReference type="EMBL" id="CED85428.1"/>
    </source>
</evidence>
<evidence type="ECO:0000256" key="4">
    <source>
        <dbReference type="SAM" id="MobiDB-lite"/>
    </source>
</evidence>
<dbReference type="Pfam" id="PF10312">
    <property type="entry name" value="Cactin_mid"/>
    <property type="match status" value="1"/>
</dbReference>
<dbReference type="PANTHER" id="PTHR21737">
    <property type="entry name" value="POLYGLUTAMINE BINDING PROTEIN 1/MARVEL MEMBRANE-ASSOCIATING DOMAIN CONTAINING 3"/>
    <property type="match status" value="1"/>
</dbReference>
<dbReference type="GO" id="GO:0045292">
    <property type="term" value="P:mRNA cis splicing, via spliceosome"/>
    <property type="evidence" value="ECO:0007669"/>
    <property type="project" value="TreeGrafter"/>
</dbReference>
<feature type="compositionally biased region" description="Basic residues" evidence="4">
    <location>
        <begin position="96"/>
        <end position="106"/>
    </location>
</feature>
<feature type="compositionally biased region" description="Basic and acidic residues" evidence="4">
    <location>
        <begin position="114"/>
        <end position="130"/>
    </location>
</feature>
<comment type="similarity">
    <text evidence="1">Belongs to the CACTIN family.</text>
</comment>
<dbReference type="InterPro" id="IPR018816">
    <property type="entry name" value="Cactin_central"/>
</dbReference>
<accession>A0A0F7SYR0</accession>
<protein>
    <recommendedName>
        <fullName evidence="2">Splicing factor Cactin</fullName>
    </recommendedName>
</protein>
<dbReference type="GO" id="GO:0005737">
    <property type="term" value="C:cytoplasm"/>
    <property type="evidence" value="ECO:0007669"/>
    <property type="project" value="TreeGrafter"/>
</dbReference>
<feature type="compositionally biased region" description="Basic and acidic residues" evidence="4">
    <location>
        <begin position="86"/>
        <end position="95"/>
    </location>
</feature>
<dbReference type="GO" id="GO:0005681">
    <property type="term" value="C:spliceosomal complex"/>
    <property type="evidence" value="ECO:0007669"/>
    <property type="project" value="TreeGrafter"/>
</dbReference>
<name>A0A0F7SYR0_PHARH</name>
<evidence type="ECO:0000259" key="6">
    <source>
        <dbReference type="Pfam" id="PF10312"/>
    </source>
</evidence>
<feature type="domain" description="Splicing factor Cactin C-terminal" evidence="5">
    <location>
        <begin position="585"/>
        <end position="685"/>
    </location>
</feature>